<dbReference type="RefSeq" id="WP_189010140.1">
    <property type="nucleotide sequence ID" value="NZ_BMPP01000013.1"/>
</dbReference>
<sequence length="89" mass="9259">MTHNHLKSLVVTLALVAVPMGASAQTGDDTTGTTTTETATTETTQTENRGPGFPWGLLGLLGLAGLMNRKPEARTEVRLGGPTDGPRKS</sequence>
<evidence type="ECO:0000313" key="3">
    <source>
        <dbReference type="EMBL" id="GGK33453.1"/>
    </source>
</evidence>
<proteinExistence type="predicted"/>
<dbReference type="Proteomes" id="UP000647587">
    <property type="component" value="Unassembled WGS sequence"/>
</dbReference>
<feature type="compositionally biased region" description="Low complexity" evidence="1">
    <location>
        <begin position="24"/>
        <end position="53"/>
    </location>
</feature>
<feature type="chain" id="PRO_5045787148" description="MYXO-CTERM domain-containing protein" evidence="2">
    <location>
        <begin position="25"/>
        <end position="89"/>
    </location>
</feature>
<evidence type="ECO:0000256" key="2">
    <source>
        <dbReference type="SAM" id="SignalP"/>
    </source>
</evidence>
<dbReference type="EMBL" id="BMPP01000013">
    <property type="protein sequence ID" value="GGK33453.1"/>
    <property type="molecule type" value="Genomic_DNA"/>
</dbReference>
<accession>A0ABQ2F1W3</accession>
<organism evidence="3 4">
    <name type="scientific">Deinococcus malanensis</name>
    <dbReference type="NCBI Taxonomy" id="1706855"/>
    <lineage>
        <taxon>Bacteria</taxon>
        <taxon>Thermotogati</taxon>
        <taxon>Deinococcota</taxon>
        <taxon>Deinococci</taxon>
        <taxon>Deinococcales</taxon>
        <taxon>Deinococcaceae</taxon>
        <taxon>Deinococcus</taxon>
    </lineage>
</organism>
<evidence type="ECO:0000256" key="1">
    <source>
        <dbReference type="SAM" id="MobiDB-lite"/>
    </source>
</evidence>
<dbReference type="NCBIfam" id="NF041742">
    <property type="entry name" value="WGxxGxxG_fam"/>
    <property type="match status" value="1"/>
</dbReference>
<feature type="region of interest" description="Disordered" evidence="1">
    <location>
        <begin position="22"/>
        <end position="53"/>
    </location>
</feature>
<feature type="region of interest" description="Disordered" evidence="1">
    <location>
        <begin position="70"/>
        <end position="89"/>
    </location>
</feature>
<name>A0ABQ2F1W3_9DEIO</name>
<keyword evidence="2" id="KW-0732">Signal</keyword>
<evidence type="ECO:0008006" key="5">
    <source>
        <dbReference type="Google" id="ProtNLM"/>
    </source>
</evidence>
<feature type="signal peptide" evidence="2">
    <location>
        <begin position="1"/>
        <end position="24"/>
    </location>
</feature>
<gene>
    <name evidence="3" type="ORF">GCM10008955_29340</name>
</gene>
<evidence type="ECO:0000313" key="4">
    <source>
        <dbReference type="Proteomes" id="UP000647587"/>
    </source>
</evidence>
<reference evidence="4" key="1">
    <citation type="journal article" date="2019" name="Int. J. Syst. Evol. Microbiol.">
        <title>The Global Catalogue of Microorganisms (GCM) 10K type strain sequencing project: providing services to taxonomists for standard genome sequencing and annotation.</title>
        <authorList>
            <consortium name="The Broad Institute Genomics Platform"/>
            <consortium name="The Broad Institute Genome Sequencing Center for Infectious Disease"/>
            <person name="Wu L."/>
            <person name="Ma J."/>
        </authorList>
    </citation>
    <scope>NUCLEOTIDE SEQUENCE [LARGE SCALE GENOMIC DNA]</scope>
    <source>
        <strain evidence="4">JCM 30331</strain>
    </source>
</reference>
<comment type="caution">
    <text evidence="3">The sequence shown here is derived from an EMBL/GenBank/DDBJ whole genome shotgun (WGS) entry which is preliminary data.</text>
</comment>
<keyword evidence="4" id="KW-1185">Reference proteome</keyword>
<protein>
    <recommendedName>
        <fullName evidence="5">MYXO-CTERM domain-containing protein</fullName>
    </recommendedName>
</protein>
<dbReference type="NCBIfam" id="NF038039">
    <property type="entry name" value="WGxxGxxG-CTERM"/>
    <property type="match status" value="1"/>
</dbReference>